<organism evidence="1 2">
    <name type="scientific">Vibrio caribbeanicus ATCC BAA-2122</name>
    <dbReference type="NCBI Taxonomy" id="796620"/>
    <lineage>
        <taxon>Bacteria</taxon>
        <taxon>Pseudomonadati</taxon>
        <taxon>Pseudomonadota</taxon>
        <taxon>Gammaproteobacteria</taxon>
        <taxon>Vibrionales</taxon>
        <taxon>Vibrionaceae</taxon>
        <taxon>Vibrio</taxon>
    </lineage>
</organism>
<evidence type="ECO:0000313" key="2">
    <source>
        <dbReference type="Proteomes" id="UP000002943"/>
    </source>
</evidence>
<dbReference type="EMBL" id="AEIU01000099">
    <property type="protein sequence ID" value="EFP95204.1"/>
    <property type="molecule type" value="Genomic_DNA"/>
</dbReference>
<dbReference type="Proteomes" id="UP000002943">
    <property type="component" value="Unassembled WGS sequence"/>
</dbReference>
<accession>E3BP72</accession>
<dbReference type="STRING" id="796620.VIBC2010_19545"/>
<name>E3BP72_9VIBR</name>
<protein>
    <submittedName>
        <fullName evidence="1">Uncharacterized protein</fullName>
    </submittedName>
</protein>
<reference evidence="1 2" key="1">
    <citation type="journal article" date="2012" name="Int. J. Syst. Evol. Microbiol.">
        <title>Vibrio caribbeanicus sp. nov., isolated from the marine sponge Scleritoderma cyanea.</title>
        <authorList>
            <person name="Hoffmann M."/>
            <person name="Monday S.R."/>
            <person name="Allard M.W."/>
            <person name="Strain E.A."/>
            <person name="Whittaker P."/>
            <person name="Naum M."/>
            <person name="McCarthy P.J."/>
            <person name="Lopez J.V."/>
            <person name="Fischer M."/>
            <person name="Brown E.W."/>
        </authorList>
    </citation>
    <scope>NUCLEOTIDE SEQUENCE [LARGE SCALE GENOMIC DNA]</scope>
    <source>
        <strain evidence="1 2">ATCC BAA-2122</strain>
    </source>
</reference>
<gene>
    <name evidence="1" type="ORF">VIBC2010_19545</name>
</gene>
<keyword evidence="2" id="KW-1185">Reference proteome</keyword>
<proteinExistence type="predicted"/>
<comment type="caution">
    <text evidence="1">The sequence shown here is derived from an EMBL/GenBank/DDBJ whole genome shotgun (WGS) entry which is preliminary data.</text>
</comment>
<dbReference type="AlphaFoldDB" id="E3BP72"/>
<dbReference type="RefSeq" id="WP_009602970.1">
    <property type="nucleotide sequence ID" value="NZ_AEIU01000099.1"/>
</dbReference>
<sequence length="79" mass="9017">MFPLNISGYKADDIVILQRSVSGTTSYPGFAAINENEEKKVSVTDENILPIDHYNEQMMKYKKRNKAKEAILGKKIRIN</sequence>
<evidence type="ECO:0000313" key="1">
    <source>
        <dbReference type="EMBL" id="EFP95204.1"/>
    </source>
</evidence>